<reference evidence="1" key="1">
    <citation type="submission" date="2020-08" db="EMBL/GenBank/DDBJ databases">
        <authorList>
            <person name="Hu Y."/>
            <person name="Nguyen S.V."/>
            <person name="Li F."/>
            <person name="Fanning S."/>
        </authorList>
    </citation>
    <scope>NUCLEOTIDE SEQUENCE</scope>
    <source>
        <strain evidence="1">SYSU D8009</strain>
    </source>
</reference>
<keyword evidence="2" id="KW-1185">Reference proteome</keyword>
<evidence type="ECO:0000313" key="1">
    <source>
        <dbReference type="EMBL" id="MBC4018805.1"/>
    </source>
</evidence>
<evidence type="ECO:0000313" key="2">
    <source>
        <dbReference type="Proteomes" id="UP000600101"/>
    </source>
</evidence>
<name>A0A9X0UK56_9PROT</name>
<sequence length="213" mass="22818">MYDASKPKWRNSDHCATKVIKAIKGLPFNGSAEMKIFGQPYVLTATNAHEMIPVWAKWAVSKISDLPKPIRLVPVPNSGAIVSEPAESFRTLEMAYAVAAAATAAGIQASAHARLRWAEQMVKASKGGGPRNPHTLLDKLRFCDPPLPEGTVVLIDDVITLGGHMMACVEALAGEGRRPARGVVAGRTVHDALDHPFAVPVLNLGSMGSWYGF</sequence>
<dbReference type="Proteomes" id="UP000600101">
    <property type="component" value="Unassembled WGS sequence"/>
</dbReference>
<organism evidence="1 2">
    <name type="scientific">Siccirubricoccus deserti</name>
    <dbReference type="NCBI Taxonomy" id="2013562"/>
    <lineage>
        <taxon>Bacteria</taxon>
        <taxon>Pseudomonadati</taxon>
        <taxon>Pseudomonadota</taxon>
        <taxon>Alphaproteobacteria</taxon>
        <taxon>Acetobacterales</taxon>
        <taxon>Roseomonadaceae</taxon>
        <taxon>Siccirubricoccus</taxon>
    </lineage>
</organism>
<dbReference type="Gene3D" id="3.40.50.2020">
    <property type="match status" value="1"/>
</dbReference>
<dbReference type="SUPFAM" id="SSF53271">
    <property type="entry name" value="PRTase-like"/>
    <property type="match status" value="1"/>
</dbReference>
<dbReference type="AlphaFoldDB" id="A0A9X0UK56"/>
<dbReference type="InterPro" id="IPR000836">
    <property type="entry name" value="PRTase_dom"/>
</dbReference>
<evidence type="ECO:0008006" key="3">
    <source>
        <dbReference type="Google" id="ProtNLM"/>
    </source>
</evidence>
<proteinExistence type="predicted"/>
<gene>
    <name evidence="1" type="ORF">H7965_26470</name>
</gene>
<dbReference type="CDD" id="cd06223">
    <property type="entry name" value="PRTases_typeI"/>
    <property type="match status" value="1"/>
</dbReference>
<protein>
    <recommendedName>
        <fullName evidence="3">Phosphoribosyltransferase</fullName>
    </recommendedName>
</protein>
<dbReference type="InterPro" id="IPR029057">
    <property type="entry name" value="PRTase-like"/>
</dbReference>
<dbReference type="EMBL" id="JACOMF010000081">
    <property type="protein sequence ID" value="MBC4018805.1"/>
    <property type="molecule type" value="Genomic_DNA"/>
</dbReference>
<comment type="caution">
    <text evidence="1">The sequence shown here is derived from an EMBL/GenBank/DDBJ whole genome shotgun (WGS) entry which is preliminary data.</text>
</comment>
<accession>A0A9X0UK56</accession>